<keyword evidence="5" id="KW-1185">Reference proteome</keyword>
<sequence>MEKELQEVLNELVGEESLEKFRVEYEKLIIALKKSHENEKRLMTKCRELKAEISSNSLKVEMALKLSHEDQTTILSLKKELEKAWEMQDASNEREKTYKETIKHLQHDVEHLNDLVEQSALLAASEGKSVGDLLKLKDELTAERDTLLSEVVTLRENIEITTTKQYEAEEANMKAQEKILQLQQDIQVCQNECSRETRQKEKLEKEVKQLRANIEAQHLEIKSLHAQCHRSHEEHLKMEQHLHEQKVVNERASKELELLHLRNIKLQHENEHNAISIEHLTNENHQRASELKMEKEEVSQMKHEIAKLTKIRENTQKKLRMIEGQKLEQMMDEALSNFLAQSGLSIMMLVVILIRVAASDERDRLCQLNQQQDWLGGEIETAQKHLECDKRKIDELIREKEMLTKNLIKAANATERQLDLVKLHEQTKKTLDQEILNYKDEAQKQRKIIFHLEKERDRYINEASDLTQKVLLSMEDLKVQEMEIFEYKKKIAEADTKLKQQQNLYEAVRAERNNYSKSLLDTQQEIMEMKCKMKAMSQETGQLTEEIRSKDAALVKEHQEFQRVEKEKEALKAELQKMKQQAQDAKQYMENQDREEQKLIKMISETDTEKARLKKELEQASDPSTFELIQKIHSLQRRLITKSEEVVEKELLLQAVTSELNMYETQTQEYKYEIERLAEELRNVKKKYYMQKRKEQTCREKERSLVQAEQPLIMPQRIDGPRFTGGGFSMKQGNKIAV</sequence>
<feature type="coiled-coil region" evidence="2">
    <location>
        <begin position="379"/>
        <end position="598"/>
    </location>
</feature>
<accession>A0A556TKQ0</accession>
<dbReference type="Proteomes" id="UP000319801">
    <property type="component" value="Unassembled WGS sequence"/>
</dbReference>
<evidence type="ECO:0000313" key="4">
    <source>
        <dbReference type="EMBL" id="TSK17894.1"/>
    </source>
</evidence>
<evidence type="ECO:0000313" key="5">
    <source>
        <dbReference type="Proteomes" id="UP000319801"/>
    </source>
</evidence>
<evidence type="ECO:0000259" key="3">
    <source>
        <dbReference type="Pfam" id="PF21771"/>
    </source>
</evidence>
<dbReference type="AlphaFoldDB" id="A0A556TKQ0"/>
<dbReference type="OrthoDB" id="264785at2759"/>
<dbReference type="PANTHER" id="PTHR32083:SF0">
    <property type="entry name" value="CILIA AND FLAGELLA-ASSOCIATED PROTEIN 58"/>
    <property type="match status" value="1"/>
</dbReference>
<organism evidence="4 5">
    <name type="scientific">Bagarius yarrelli</name>
    <name type="common">Goonch</name>
    <name type="synonym">Bagrus yarrelli</name>
    <dbReference type="NCBI Taxonomy" id="175774"/>
    <lineage>
        <taxon>Eukaryota</taxon>
        <taxon>Metazoa</taxon>
        <taxon>Chordata</taxon>
        <taxon>Craniata</taxon>
        <taxon>Vertebrata</taxon>
        <taxon>Euteleostomi</taxon>
        <taxon>Actinopterygii</taxon>
        <taxon>Neopterygii</taxon>
        <taxon>Teleostei</taxon>
        <taxon>Ostariophysi</taxon>
        <taxon>Siluriformes</taxon>
        <taxon>Sisoridae</taxon>
        <taxon>Sisorinae</taxon>
        <taxon>Bagarius</taxon>
    </lineage>
</organism>
<dbReference type="PANTHER" id="PTHR32083">
    <property type="entry name" value="CILIA AND FLAGELLA-ASSOCIATED PROTEIN 58-RELATED"/>
    <property type="match status" value="1"/>
</dbReference>
<comment type="caution">
    <text evidence="4">The sequence shown here is derived from an EMBL/GenBank/DDBJ whole genome shotgun (WGS) entry which is preliminary data.</text>
</comment>
<gene>
    <name evidence="4" type="ORF">Baya_1274</name>
</gene>
<dbReference type="GO" id="GO:0005856">
    <property type="term" value="C:cytoskeleton"/>
    <property type="evidence" value="ECO:0007669"/>
    <property type="project" value="TreeGrafter"/>
</dbReference>
<name>A0A556TKQ0_BAGYA</name>
<feature type="coiled-coil region" evidence="2">
    <location>
        <begin position="660"/>
        <end position="694"/>
    </location>
</feature>
<proteinExistence type="predicted"/>
<keyword evidence="4" id="KW-0966">Cell projection</keyword>
<reference evidence="4 5" key="1">
    <citation type="journal article" date="2019" name="Genome Biol. Evol.">
        <title>Whole-Genome Sequencing of the Giant Devil Catfish, Bagarius yarrelli.</title>
        <authorList>
            <person name="Jiang W."/>
            <person name="Lv Y."/>
            <person name="Cheng L."/>
            <person name="Yang K."/>
            <person name="Chao B."/>
            <person name="Wang X."/>
            <person name="Li Y."/>
            <person name="Pan X."/>
            <person name="You X."/>
            <person name="Zhang Y."/>
            <person name="Yang J."/>
            <person name="Li J."/>
            <person name="Zhang X."/>
            <person name="Liu S."/>
            <person name="Sun C."/>
            <person name="Yang J."/>
            <person name="Shi Q."/>
        </authorList>
    </citation>
    <scope>NUCLEOTIDE SEQUENCE [LARGE SCALE GENOMIC DNA]</scope>
    <source>
        <strain evidence="4">JWS20170419001</strain>
        <tissue evidence="4">Muscle</tissue>
    </source>
</reference>
<dbReference type="EMBL" id="VCAZ01000004">
    <property type="protein sequence ID" value="TSK17894.1"/>
    <property type="molecule type" value="Genomic_DNA"/>
</dbReference>
<dbReference type="Pfam" id="PF21771">
    <property type="entry name" value="CFAP58_CC"/>
    <property type="match status" value="1"/>
</dbReference>
<keyword evidence="4" id="KW-0969">Cilium</keyword>
<feature type="coiled-coil region" evidence="2">
    <location>
        <begin position="137"/>
        <end position="325"/>
    </location>
</feature>
<keyword evidence="4" id="KW-0282">Flagellum</keyword>
<evidence type="ECO:0000256" key="1">
    <source>
        <dbReference type="ARBA" id="ARBA00023054"/>
    </source>
</evidence>
<dbReference type="InterPro" id="IPR049270">
    <property type="entry name" value="CFAP58_CC"/>
</dbReference>
<evidence type="ECO:0000256" key="2">
    <source>
        <dbReference type="SAM" id="Coils"/>
    </source>
</evidence>
<feature type="domain" description="Cilia- and flagella-associated protein 58 central coiled coil" evidence="3">
    <location>
        <begin position="380"/>
        <end position="620"/>
    </location>
</feature>
<protein>
    <submittedName>
        <fullName evidence="4">Cilia-and flagella-associated protein 58</fullName>
    </submittedName>
</protein>
<keyword evidence="1 2" id="KW-0175">Coiled coil</keyword>